<dbReference type="Proteomes" id="UP001596415">
    <property type="component" value="Unassembled WGS sequence"/>
</dbReference>
<name>A0ABW2MX95_9FLAO</name>
<dbReference type="RefSeq" id="WP_380218450.1">
    <property type="nucleotide sequence ID" value="NZ_JBHTBN010000007.1"/>
</dbReference>
<organism evidence="1 2">
    <name type="scientific">Jejudonia soesokkakensis</name>
    <dbReference type="NCBI Taxonomy" id="1323432"/>
    <lineage>
        <taxon>Bacteria</taxon>
        <taxon>Pseudomonadati</taxon>
        <taxon>Bacteroidota</taxon>
        <taxon>Flavobacteriia</taxon>
        <taxon>Flavobacteriales</taxon>
        <taxon>Flavobacteriaceae</taxon>
        <taxon>Jejudonia</taxon>
    </lineage>
</organism>
<evidence type="ECO:0000313" key="2">
    <source>
        <dbReference type="Proteomes" id="UP001596415"/>
    </source>
</evidence>
<protein>
    <submittedName>
        <fullName evidence="1">DUF192 domain-containing protein</fullName>
    </submittedName>
</protein>
<sequence length="163" mass="18335">MKRLIIPLALAATLLLSESCKETTQEKVLTKQVKFTKEGELAIRKAVTDSVIAVLDVEFARDDYETQTGLMYRKGMVNNQGMLFVFDDELVRSFYMKNTEFPLDIIYINSKKQIVSIVKDAKPLDTSSLPSAAPAQYVLEVNAGLSDTWGLEVGDEVHWIELE</sequence>
<reference evidence="2" key="1">
    <citation type="journal article" date="2019" name="Int. J. Syst. Evol. Microbiol.">
        <title>The Global Catalogue of Microorganisms (GCM) 10K type strain sequencing project: providing services to taxonomists for standard genome sequencing and annotation.</title>
        <authorList>
            <consortium name="The Broad Institute Genomics Platform"/>
            <consortium name="The Broad Institute Genome Sequencing Center for Infectious Disease"/>
            <person name="Wu L."/>
            <person name="Ma J."/>
        </authorList>
    </citation>
    <scope>NUCLEOTIDE SEQUENCE [LARGE SCALE GENOMIC DNA]</scope>
    <source>
        <strain evidence="2">CGMCC 1.16306</strain>
    </source>
</reference>
<keyword evidence="2" id="KW-1185">Reference proteome</keyword>
<gene>
    <name evidence="1" type="ORF">ACFQO1_12325</name>
</gene>
<dbReference type="PANTHER" id="PTHR37953:SF1">
    <property type="entry name" value="UPF0127 PROTEIN MJ1496"/>
    <property type="match status" value="1"/>
</dbReference>
<dbReference type="PANTHER" id="PTHR37953">
    <property type="entry name" value="UPF0127 PROTEIN MJ1496"/>
    <property type="match status" value="1"/>
</dbReference>
<evidence type="ECO:0000313" key="1">
    <source>
        <dbReference type="EMBL" id="MFC7358478.1"/>
    </source>
</evidence>
<dbReference type="InterPro" id="IPR003795">
    <property type="entry name" value="DUF192"/>
</dbReference>
<dbReference type="EMBL" id="JBHTBN010000007">
    <property type="protein sequence ID" value="MFC7358478.1"/>
    <property type="molecule type" value="Genomic_DNA"/>
</dbReference>
<proteinExistence type="predicted"/>
<dbReference type="Pfam" id="PF02643">
    <property type="entry name" value="DUF192"/>
    <property type="match status" value="1"/>
</dbReference>
<dbReference type="InterPro" id="IPR038695">
    <property type="entry name" value="Saro_0823-like_sf"/>
</dbReference>
<comment type="caution">
    <text evidence="1">The sequence shown here is derived from an EMBL/GenBank/DDBJ whole genome shotgun (WGS) entry which is preliminary data.</text>
</comment>
<accession>A0ABW2MX95</accession>
<dbReference type="Gene3D" id="2.60.120.1140">
    <property type="entry name" value="Protein of unknown function DUF192"/>
    <property type="match status" value="1"/>
</dbReference>